<dbReference type="PANTHER" id="PTHR43362:SF1">
    <property type="entry name" value="MANNITOL DEHYDROGENASE 2-RELATED"/>
    <property type="match status" value="1"/>
</dbReference>
<dbReference type="PANTHER" id="PTHR43362">
    <property type="entry name" value="MANNITOL DEHYDROGENASE DSF1-RELATED"/>
    <property type="match status" value="1"/>
</dbReference>
<sequence length="477" mass="50867">MIRSPLPSTLGVGILHLGLGAFHRAHQAAFTQDAIAEAGGDWGIEAVSMRNPALAELLNRQNGTYSLIERRPEGPRILEMTVIRKARALPGRVQEVASRMADPAIRIVTVTVTEKGYGASAERRLNLSDPGVAHDLLAPDEPPQSLAGLITAGLAKRRTAGLGGLTVMSCDNLPENGRLLGALVSEFAEEADPSLARWIADTCRFPNSMVDRITPAATDKTFELVESEVGKVDRAAIETEPFRQWVIEDDFAGPRPAWEEAGALIVPDVAAFETMKLRLLNGSHSLIAYLGALSGYPAVRDVVGDAGRRAVVRRHMADSAETLYSAPGLDPDAYADALITRFANPAIDHRCLQIAMDGSQKLPQRIFAPARTQLDTERGIGTFALATAAWIKFAGGRDDNGRGIDLNDPLADNIRRALAASEDSPAARVAAIAGLAGLAHHGVLDNARFLRATVELLSLLDRVGARAAAAVALNSMD</sequence>
<dbReference type="Gene3D" id="3.40.50.720">
    <property type="entry name" value="NAD(P)-binding Rossmann-like Domain"/>
    <property type="match status" value="1"/>
</dbReference>
<accession>A0ABV3LBH9</accession>
<dbReference type="InterPro" id="IPR036291">
    <property type="entry name" value="NAD(P)-bd_dom_sf"/>
</dbReference>
<feature type="domain" description="Mannitol dehydrogenase N-terminal" evidence="2">
    <location>
        <begin position="13"/>
        <end position="259"/>
    </location>
</feature>
<evidence type="ECO:0000313" key="4">
    <source>
        <dbReference type="EMBL" id="MEV8468918.1"/>
    </source>
</evidence>
<reference evidence="4 5" key="1">
    <citation type="submission" date="2024-07" db="EMBL/GenBank/DDBJ databases">
        <authorList>
            <person name="Kang M."/>
        </authorList>
    </citation>
    <scope>NUCLEOTIDE SEQUENCE [LARGE SCALE GENOMIC DNA]</scope>
    <source>
        <strain evidence="4 5">DFM31</strain>
    </source>
</reference>
<dbReference type="InterPro" id="IPR013131">
    <property type="entry name" value="Mannitol_DH_N"/>
</dbReference>
<evidence type="ECO:0000313" key="5">
    <source>
        <dbReference type="Proteomes" id="UP001553161"/>
    </source>
</evidence>
<evidence type="ECO:0000256" key="1">
    <source>
        <dbReference type="ARBA" id="ARBA00023002"/>
    </source>
</evidence>
<dbReference type="InterPro" id="IPR008927">
    <property type="entry name" value="6-PGluconate_DH-like_C_sf"/>
</dbReference>
<evidence type="ECO:0000259" key="3">
    <source>
        <dbReference type="Pfam" id="PF08125"/>
    </source>
</evidence>
<dbReference type="EC" id="1.1.1.-" evidence="4"/>
<gene>
    <name evidence="4" type="ORF">AB0T83_19400</name>
</gene>
<keyword evidence="5" id="KW-1185">Reference proteome</keyword>
<dbReference type="InterPro" id="IPR013328">
    <property type="entry name" value="6PGD_dom2"/>
</dbReference>
<dbReference type="Pfam" id="PF08125">
    <property type="entry name" value="Mannitol_dh_C"/>
    <property type="match status" value="1"/>
</dbReference>
<dbReference type="GO" id="GO:0016491">
    <property type="term" value="F:oxidoreductase activity"/>
    <property type="evidence" value="ECO:0007669"/>
    <property type="project" value="UniProtKB-KW"/>
</dbReference>
<dbReference type="EMBL" id="JBFBVU010000052">
    <property type="protein sequence ID" value="MEV8468918.1"/>
    <property type="molecule type" value="Genomic_DNA"/>
</dbReference>
<dbReference type="Pfam" id="PF01232">
    <property type="entry name" value="Mannitol_dh"/>
    <property type="match status" value="1"/>
</dbReference>
<comment type="caution">
    <text evidence="4">The sequence shown here is derived from an EMBL/GenBank/DDBJ whole genome shotgun (WGS) entry which is preliminary data.</text>
</comment>
<dbReference type="InterPro" id="IPR013118">
    <property type="entry name" value="Mannitol_DH_C"/>
</dbReference>
<proteinExistence type="predicted"/>
<protein>
    <submittedName>
        <fullName evidence="4">Mannitol dehydrogenase family protein</fullName>
        <ecNumber evidence="4">1.1.1.-</ecNumber>
    </submittedName>
</protein>
<dbReference type="Proteomes" id="UP001553161">
    <property type="component" value="Unassembled WGS sequence"/>
</dbReference>
<organism evidence="4 5">
    <name type="scientific">Meridianimarinicoccus marinus</name>
    <dbReference type="NCBI Taxonomy" id="3231483"/>
    <lineage>
        <taxon>Bacteria</taxon>
        <taxon>Pseudomonadati</taxon>
        <taxon>Pseudomonadota</taxon>
        <taxon>Alphaproteobacteria</taxon>
        <taxon>Rhodobacterales</taxon>
        <taxon>Paracoccaceae</taxon>
        <taxon>Meridianimarinicoccus</taxon>
    </lineage>
</organism>
<dbReference type="RefSeq" id="WP_366194873.1">
    <property type="nucleotide sequence ID" value="NZ_JBFBVU010000052.1"/>
</dbReference>
<dbReference type="SUPFAM" id="SSF48179">
    <property type="entry name" value="6-phosphogluconate dehydrogenase C-terminal domain-like"/>
    <property type="match status" value="1"/>
</dbReference>
<keyword evidence="1 4" id="KW-0560">Oxidoreductase</keyword>
<name>A0ABV3LBH9_9RHOB</name>
<feature type="domain" description="Mannitol dehydrogenase C-terminal" evidence="3">
    <location>
        <begin position="268"/>
        <end position="433"/>
    </location>
</feature>
<dbReference type="InterPro" id="IPR000669">
    <property type="entry name" value="Mannitol_DH"/>
</dbReference>
<evidence type="ECO:0000259" key="2">
    <source>
        <dbReference type="Pfam" id="PF01232"/>
    </source>
</evidence>
<dbReference type="Gene3D" id="1.10.1040.10">
    <property type="entry name" value="N-(1-d-carboxylethyl)-l-norvaline Dehydrogenase, domain 2"/>
    <property type="match status" value="1"/>
</dbReference>
<dbReference type="PRINTS" id="PR00084">
    <property type="entry name" value="MTLDHDRGNASE"/>
</dbReference>
<dbReference type="SUPFAM" id="SSF51735">
    <property type="entry name" value="NAD(P)-binding Rossmann-fold domains"/>
    <property type="match status" value="1"/>
</dbReference>
<dbReference type="InterPro" id="IPR050988">
    <property type="entry name" value="Mannitol_DH/Oxidoreductase"/>
</dbReference>